<dbReference type="CDD" id="cd08233">
    <property type="entry name" value="butanediol_DH_like"/>
    <property type="match status" value="1"/>
</dbReference>
<name>A0A072P764_9EURO</name>
<dbReference type="SUPFAM" id="SSF50129">
    <property type="entry name" value="GroES-like"/>
    <property type="match status" value="1"/>
</dbReference>
<keyword evidence="2" id="KW-0862">Zinc</keyword>
<dbReference type="InterPro" id="IPR036291">
    <property type="entry name" value="NAD(P)-bd_dom_sf"/>
</dbReference>
<dbReference type="HOGENOM" id="CLU_026673_11_0_1"/>
<dbReference type="GeneID" id="25287483"/>
<dbReference type="OrthoDB" id="3941538at2759"/>
<dbReference type="RefSeq" id="XP_013254030.1">
    <property type="nucleotide sequence ID" value="XM_013398576.1"/>
</dbReference>
<keyword evidence="3" id="KW-0560">Oxidoreductase</keyword>
<feature type="domain" description="Enoyl reductase (ER)" evidence="4">
    <location>
        <begin position="8"/>
        <end position="377"/>
    </location>
</feature>
<dbReference type="Pfam" id="PF08240">
    <property type="entry name" value="ADH_N"/>
    <property type="match status" value="1"/>
</dbReference>
<dbReference type="SUPFAM" id="SSF51735">
    <property type="entry name" value="NAD(P)-binding Rossmann-fold domains"/>
    <property type="match status" value="1"/>
</dbReference>
<dbReference type="PANTHER" id="PTHR43401">
    <property type="entry name" value="L-THREONINE 3-DEHYDROGENASE"/>
    <property type="match status" value="1"/>
</dbReference>
<dbReference type="AlphaFoldDB" id="A0A072P764"/>
<dbReference type="InterPro" id="IPR013154">
    <property type="entry name" value="ADH-like_N"/>
</dbReference>
<keyword evidence="1" id="KW-0479">Metal-binding</keyword>
<dbReference type="VEuPathDB" id="FungiDB:A1O9_12589"/>
<sequence>MRALRFHGRRDVRLDEIPQPELRPGWVKVKNVWGGICGSDKDGLTHVAHFHEYLFGPRTTPSEPHPLTGESVPTILGHEFSGRVIELSPEVCDLEIGQKVVIFPVIGDGDCHYCQEELFGLCDKWGFLGYSGYGGGFAEYICVDRKQLFKVPDSVPLDVAALVEPLAVAWHGIKLARLAPSDSALVVGAGRTRNRRPTEQAWLMIAGPIGIATVMCLKAIGVGNIIVSEVSQGRSRHALKAGAHQVISQPDQDVVALSRQNSSDGRGPHVVFDAAGVQASINVAFASVRGRGTIVNLALFDKPVVLDISSFNRKSIQYLTSSLYTRAEFQEVIDAIASGRIERPESMITGRISLAEATSQGLERLLQSKDEHIKILVSPDVQPNRPKL</sequence>
<dbReference type="InterPro" id="IPR020843">
    <property type="entry name" value="ER"/>
</dbReference>
<dbReference type="GO" id="GO:0016491">
    <property type="term" value="F:oxidoreductase activity"/>
    <property type="evidence" value="ECO:0007669"/>
    <property type="project" value="UniProtKB-KW"/>
</dbReference>
<evidence type="ECO:0000256" key="2">
    <source>
        <dbReference type="ARBA" id="ARBA00022833"/>
    </source>
</evidence>
<evidence type="ECO:0000313" key="6">
    <source>
        <dbReference type="Proteomes" id="UP000027920"/>
    </source>
</evidence>
<proteinExistence type="predicted"/>
<dbReference type="Pfam" id="PF00107">
    <property type="entry name" value="ADH_zinc_N"/>
    <property type="match status" value="1"/>
</dbReference>
<evidence type="ECO:0000256" key="1">
    <source>
        <dbReference type="ARBA" id="ARBA00022723"/>
    </source>
</evidence>
<dbReference type="InterPro" id="IPR013149">
    <property type="entry name" value="ADH-like_C"/>
</dbReference>
<dbReference type="InterPro" id="IPR011032">
    <property type="entry name" value="GroES-like_sf"/>
</dbReference>
<gene>
    <name evidence="5" type="ORF">A1O9_12589</name>
</gene>
<evidence type="ECO:0000313" key="5">
    <source>
        <dbReference type="EMBL" id="KEF51440.1"/>
    </source>
</evidence>
<evidence type="ECO:0000259" key="4">
    <source>
        <dbReference type="SMART" id="SM00829"/>
    </source>
</evidence>
<protein>
    <recommendedName>
        <fullName evidence="4">Enoyl reductase (ER) domain-containing protein</fullName>
    </recommendedName>
</protein>
<dbReference type="Proteomes" id="UP000027920">
    <property type="component" value="Unassembled WGS sequence"/>
</dbReference>
<organism evidence="5 6">
    <name type="scientific">Exophiala aquamarina CBS 119918</name>
    <dbReference type="NCBI Taxonomy" id="1182545"/>
    <lineage>
        <taxon>Eukaryota</taxon>
        <taxon>Fungi</taxon>
        <taxon>Dikarya</taxon>
        <taxon>Ascomycota</taxon>
        <taxon>Pezizomycotina</taxon>
        <taxon>Eurotiomycetes</taxon>
        <taxon>Chaetothyriomycetidae</taxon>
        <taxon>Chaetothyriales</taxon>
        <taxon>Herpotrichiellaceae</taxon>
        <taxon>Exophiala</taxon>
    </lineage>
</organism>
<dbReference type="Gene3D" id="3.40.50.720">
    <property type="entry name" value="NAD(P)-binding Rossmann-like Domain"/>
    <property type="match status" value="1"/>
</dbReference>
<comment type="caution">
    <text evidence="5">The sequence shown here is derived from an EMBL/GenBank/DDBJ whole genome shotgun (WGS) entry which is preliminary data.</text>
</comment>
<reference evidence="5 6" key="1">
    <citation type="submission" date="2013-03" db="EMBL/GenBank/DDBJ databases">
        <title>The Genome Sequence of Exophiala aquamarina CBS 119918.</title>
        <authorList>
            <consortium name="The Broad Institute Genomics Platform"/>
            <person name="Cuomo C."/>
            <person name="de Hoog S."/>
            <person name="Gorbushina A."/>
            <person name="Walker B."/>
            <person name="Young S.K."/>
            <person name="Zeng Q."/>
            <person name="Gargeya S."/>
            <person name="Fitzgerald M."/>
            <person name="Haas B."/>
            <person name="Abouelleil A."/>
            <person name="Allen A.W."/>
            <person name="Alvarado L."/>
            <person name="Arachchi H.M."/>
            <person name="Berlin A.M."/>
            <person name="Chapman S.B."/>
            <person name="Gainer-Dewar J."/>
            <person name="Goldberg J."/>
            <person name="Griggs A."/>
            <person name="Gujja S."/>
            <person name="Hansen M."/>
            <person name="Howarth C."/>
            <person name="Imamovic A."/>
            <person name="Ireland A."/>
            <person name="Larimer J."/>
            <person name="McCowan C."/>
            <person name="Murphy C."/>
            <person name="Pearson M."/>
            <person name="Poon T.W."/>
            <person name="Priest M."/>
            <person name="Roberts A."/>
            <person name="Saif S."/>
            <person name="Shea T."/>
            <person name="Sisk P."/>
            <person name="Sykes S."/>
            <person name="Wortman J."/>
            <person name="Nusbaum C."/>
            <person name="Birren B."/>
        </authorList>
    </citation>
    <scope>NUCLEOTIDE SEQUENCE [LARGE SCALE GENOMIC DNA]</scope>
    <source>
        <strain evidence="5 6">CBS 119918</strain>
    </source>
</reference>
<accession>A0A072P764</accession>
<dbReference type="PANTHER" id="PTHR43401:SF2">
    <property type="entry name" value="L-THREONINE 3-DEHYDROGENASE"/>
    <property type="match status" value="1"/>
</dbReference>
<evidence type="ECO:0000256" key="3">
    <source>
        <dbReference type="ARBA" id="ARBA00023002"/>
    </source>
</evidence>
<dbReference type="Gene3D" id="3.90.180.10">
    <property type="entry name" value="Medium-chain alcohol dehydrogenases, catalytic domain"/>
    <property type="match status" value="2"/>
</dbReference>
<keyword evidence="6" id="KW-1185">Reference proteome</keyword>
<dbReference type="STRING" id="1182545.A0A072P764"/>
<dbReference type="InterPro" id="IPR050129">
    <property type="entry name" value="Zn_alcohol_dh"/>
</dbReference>
<dbReference type="SMART" id="SM00829">
    <property type="entry name" value="PKS_ER"/>
    <property type="match status" value="1"/>
</dbReference>
<dbReference type="EMBL" id="AMGV01000024">
    <property type="protein sequence ID" value="KEF51440.1"/>
    <property type="molecule type" value="Genomic_DNA"/>
</dbReference>
<dbReference type="GO" id="GO:0046872">
    <property type="term" value="F:metal ion binding"/>
    <property type="evidence" value="ECO:0007669"/>
    <property type="project" value="UniProtKB-KW"/>
</dbReference>